<protein>
    <submittedName>
        <fullName evidence="2">Atp-grasp domain</fullName>
    </submittedName>
</protein>
<dbReference type="Proteomes" id="UP000507962">
    <property type="component" value="Unassembled WGS sequence"/>
</dbReference>
<dbReference type="PANTHER" id="PTHR42793">
    <property type="entry name" value="COA BINDING DOMAIN CONTAINING PROTEIN"/>
    <property type="match status" value="1"/>
</dbReference>
<name>A0A4U8YR55_9BACT</name>
<dbReference type="InterPro" id="IPR013815">
    <property type="entry name" value="ATP_grasp_subdomain_1"/>
</dbReference>
<dbReference type="Pfam" id="PF13380">
    <property type="entry name" value="CoA_binding_2"/>
    <property type="match status" value="1"/>
</dbReference>
<evidence type="ECO:0000259" key="1">
    <source>
        <dbReference type="SMART" id="SM00881"/>
    </source>
</evidence>
<dbReference type="Gene3D" id="3.40.50.261">
    <property type="entry name" value="Succinyl-CoA synthetase domains"/>
    <property type="match status" value="2"/>
</dbReference>
<dbReference type="Pfam" id="PF13607">
    <property type="entry name" value="Succ_CoA_lig"/>
    <property type="match status" value="1"/>
</dbReference>
<dbReference type="InterPro" id="IPR032875">
    <property type="entry name" value="Succ_CoA_lig_flav_dom"/>
</dbReference>
<dbReference type="InterPro" id="IPR036291">
    <property type="entry name" value="NAD(P)-bd_dom_sf"/>
</dbReference>
<feature type="domain" description="CoA-binding" evidence="1">
    <location>
        <begin position="273"/>
        <end position="372"/>
    </location>
</feature>
<dbReference type="RefSeq" id="WP_180142709.1">
    <property type="nucleotide sequence ID" value="NZ_CAADHO010000006.1"/>
</dbReference>
<dbReference type="InterPro" id="IPR016102">
    <property type="entry name" value="Succinyl-CoA_synth-like"/>
</dbReference>
<dbReference type="EMBL" id="CAADHO010000006">
    <property type="protein sequence ID" value="VFQ45769.1"/>
    <property type="molecule type" value="Genomic_DNA"/>
</dbReference>
<dbReference type="Gene3D" id="3.30.1490.20">
    <property type="entry name" value="ATP-grasp fold, A domain"/>
    <property type="match status" value="1"/>
</dbReference>
<organism evidence="2 3">
    <name type="scientific">Desulfoluna butyratoxydans</name>
    <dbReference type="NCBI Taxonomy" id="231438"/>
    <lineage>
        <taxon>Bacteria</taxon>
        <taxon>Pseudomonadati</taxon>
        <taxon>Thermodesulfobacteriota</taxon>
        <taxon>Desulfobacteria</taxon>
        <taxon>Desulfobacterales</taxon>
        <taxon>Desulfolunaceae</taxon>
        <taxon>Desulfoluna</taxon>
    </lineage>
</organism>
<dbReference type="PANTHER" id="PTHR42793:SF1">
    <property type="entry name" value="PEPTIDYL-LYSINE N-ACETYLTRANSFERASE PATZ"/>
    <property type="match status" value="1"/>
</dbReference>
<accession>A0A4U8YR55</accession>
<proteinExistence type="predicted"/>
<dbReference type="AlphaFoldDB" id="A0A4U8YR55"/>
<dbReference type="GO" id="GO:0005524">
    <property type="term" value="F:ATP binding"/>
    <property type="evidence" value="ECO:0007669"/>
    <property type="project" value="InterPro"/>
</dbReference>
<gene>
    <name evidence="2" type="ORF">MSL71_34310</name>
</gene>
<dbReference type="SMART" id="SM00881">
    <property type="entry name" value="CoA_binding"/>
    <property type="match status" value="1"/>
</dbReference>
<dbReference type="Gene3D" id="3.40.50.720">
    <property type="entry name" value="NAD(P)-binding Rossmann-like Domain"/>
    <property type="match status" value="1"/>
</dbReference>
<dbReference type="Gene3D" id="3.30.470.20">
    <property type="entry name" value="ATP-grasp fold, B domain"/>
    <property type="match status" value="1"/>
</dbReference>
<evidence type="ECO:0000313" key="2">
    <source>
        <dbReference type="EMBL" id="VFQ45769.1"/>
    </source>
</evidence>
<dbReference type="InterPro" id="IPR003781">
    <property type="entry name" value="CoA-bd"/>
</dbReference>
<reference evidence="2 3" key="1">
    <citation type="submission" date="2019-03" db="EMBL/GenBank/DDBJ databases">
        <authorList>
            <person name="Nijsse B."/>
        </authorList>
    </citation>
    <scope>NUCLEOTIDE SEQUENCE [LARGE SCALE GENOMIC DNA]</scope>
    <source>
        <strain evidence="2">Desulfoluna butyratoxydans MSL71</strain>
    </source>
</reference>
<dbReference type="Pfam" id="PF13549">
    <property type="entry name" value="ATP-grasp_5"/>
    <property type="match status" value="1"/>
</dbReference>
<sequence length="755" mass="82000">MPLEPRLKKEIGAMLRAARTAGRDMLFEHEVYAILRAMDIEVPRHALVTSAHAVTRELLHGIGGPELVMKIVSPAVTHKASAGGVCMVHADPDFVRYTFEKMTSAFRDMGVPVEGVLITEKVDYQPELGNEILLGFRESETFGPVLSFSKGGSDAEFFARHFSQPNLILAPVDRDWARALLESSHIHEKFKAWNREADVGRIVDVGVAFSDLAVAFSSYFNTGSDHVITEFEVNPLVFATDGRFVAVDGFARFKTRGPLPDLSIAPEATMRPFFEPRGIAVVGVSTSDPTKAGNIIVENLIRMERPDIFCINPRGGTLSAGSREFPVHTGLEAIDAPVELVIVTVPASATLPVIEGCVKKGVKAVILIPGGFAEVDKNRDLEEEISRLAKEGGFRLIGPNCLGIVYEGSPTAKGLNTFFIPEDKFSVSMERENKVAILSQSGALGIIEIDNLKNAISPKVIVSYGNQLDVDPCDLVTYFQDDPRINVIGCYIEGFKRHAGRKFFDAVRAGTKPVIVYKAGRTEEGRKATESHTASIAGEYAVARAAMKQAGAIVADTMVDHGDFIKTFALMNDFVVSGNRVAIIANAGYEKTYAADNLGDLVPADFDEATLSALRAIIPPMAEASPLLDLTPMADDAIFAGAVETMLKSPDVDALMVSIVPQSALIHTTDDEIRTNPDNIAARIIRLVHAYKKPVAVSVNVVSRADAVYNELGRTLDAGGVPTYLTANRAMVCLNAFIRHRMSRDKTRPLSHRLK</sequence>
<evidence type="ECO:0000313" key="3">
    <source>
        <dbReference type="Proteomes" id="UP000507962"/>
    </source>
</evidence>
<keyword evidence="3" id="KW-1185">Reference proteome</keyword>
<dbReference type="SUPFAM" id="SSF52210">
    <property type="entry name" value="Succinyl-CoA synthetase domains"/>
    <property type="match status" value="2"/>
</dbReference>
<dbReference type="SUPFAM" id="SSF56059">
    <property type="entry name" value="Glutathione synthetase ATP-binding domain-like"/>
    <property type="match status" value="1"/>
</dbReference>
<dbReference type="SUPFAM" id="SSF51735">
    <property type="entry name" value="NAD(P)-binding Rossmann-fold domains"/>
    <property type="match status" value="1"/>
</dbReference>